<evidence type="ECO:0000256" key="1">
    <source>
        <dbReference type="SAM" id="MobiDB-lite"/>
    </source>
</evidence>
<dbReference type="OrthoDB" id="2555634at2759"/>
<dbReference type="GeneID" id="81352185"/>
<dbReference type="RefSeq" id="XP_056480430.1">
    <property type="nucleotide sequence ID" value="XM_056613206.1"/>
</dbReference>
<dbReference type="PANTHER" id="PTHR13621">
    <property type="entry name" value="PROLINE-RICH PROTEIN PRCC"/>
    <property type="match status" value="1"/>
</dbReference>
<feature type="compositionally biased region" description="Polar residues" evidence="1">
    <location>
        <begin position="128"/>
        <end position="155"/>
    </location>
</feature>
<reference evidence="2" key="2">
    <citation type="journal article" date="2023" name="IMA Fungus">
        <title>Comparative genomic study of the Penicillium genus elucidates a diverse pangenome and 15 lateral gene transfer events.</title>
        <authorList>
            <person name="Petersen C."/>
            <person name="Sorensen T."/>
            <person name="Nielsen M.R."/>
            <person name="Sondergaard T.E."/>
            <person name="Sorensen J.L."/>
            <person name="Fitzpatrick D.A."/>
            <person name="Frisvad J.C."/>
            <person name="Nielsen K.L."/>
        </authorList>
    </citation>
    <scope>NUCLEOTIDE SEQUENCE</scope>
    <source>
        <strain evidence="2">IBT 30761</strain>
    </source>
</reference>
<dbReference type="Proteomes" id="UP001149074">
    <property type="component" value="Unassembled WGS sequence"/>
</dbReference>
<keyword evidence="3" id="KW-1185">Reference proteome</keyword>
<name>A0A9W9G775_9EURO</name>
<protein>
    <recommendedName>
        <fullName evidence="4">Mitotic checkpoint regulator, MAD2B-interacting-domain-containing protein</fullName>
    </recommendedName>
</protein>
<proteinExistence type="predicted"/>
<dbReference type="PANTHER" id="PTHR13621:SF2">
    <property type="entry name" value="PROLINE-RICH PROTEIN PRCC"/>
    <property type="match status" value="1"/>
</dbReference>
<dbReference type="AlphaFoldDB" id="A0A9W9G775"/>
<feature type="compositionally biased region" description="Basic and acidic residues" evidence="1">
    <location>
        <begin position="101"/>
        <end position="127"/>
    </location>
</feature>
<evidence type="ECO:0008006" key="4">
    <source>
        <dbReference type="Google" id="ProtNLM"/>
    </source>
</evidence>
<reference evidence="2" key="1">
    <citation type="submission" date="2022-11" db="EMBL/GenBank/DDBJ databases">
        <authorList>
            <person name="Petersen C."/>
        </authorList>
    </citation>
    <scope>NUCLEOTIDE SEQUENCE</scope>
    <source>
        <strain evidence="2">IBT 30761</strain>
    </source>
</reference>
<comment type="caution">
    <text evidence="2">The sequence shown here is derived from an EMBL/GenBank/DDBJ whole genome shotgun (WGS) entry which is preliminary data.</text>
</comment>
<dbReference type="EMBL" id="JAPQKI010000001">
    <property type="protein sequence ID" value="KAJ5112657.1"/>
    <property type="molecule type" value="Genomic_DNA"/>
</dbReference>
<feature type="compositionally biased region" description="Gly residues" evidence="1">
    <location>
        <begin position="71"/>
        <end position="80"/>
    </location>
</feature>
<feature type="region of interest" description="Disordered" evidence="1">
    <location>
        <begin position="1"/>
        <end position="244"/>
    </location>
</feature>
<dbReference type="GO" id="GO:0005634">
    <property type="term" value="C:nucleus"/>
    <property type="evidence" value="ECO:0007669"/>
    <property type="project" value="TreeGrafter"/>
</dbReference>
<dbReference type="InterPro" id="IPR018800">
    <property type="entry name" value="PRCC"/>
</dbReference>
<feature type="region of interest" description="Disordered" evidence="1">
    <location>
        <begin position="354"/>
        <end position="385"/>
    </location>
</feature>
<gene>
    <name evidence="2" type="ORF">N7532_000702</name>
</gene>
<sequence length="385" mass="40816">MALVAYSDSEGSDAEPDTAPAPSTQTKKPDSGFTVNRSNPRKIQVALPQLKSENPKDQDADNGPARKKARLGGGSGGGFSGFLPKPKRAADKKSSVASTRKIFDLKTGAERGFDREADAETKYKTENDASGEQDTPSNPAQSTSKSNSAPATQTPIGEVKLHGNPMMFRPLSVGRPQKKKKTTAQSSSSGPAPAAAKPVEKPQEPISKGPVETAPPPLKPKVSLFSLSREDTESTDNNSTSTGAYEPLVYNNEAEIPSVGPVPAPDFTPTVPNYAPVNPVTSSLNNIADDLNLSKSQRRQLFGRNAPSADSKVLTFNTDQEYAHNQAAAETELAATQHNPVRAIAPGKHSLQQLVNAAASQKDALEESFAAGRRNKKEAGSKYGW</sequence>
<accession>A0A9W9G775</accession>
<organism evidence="2 3">
    <name type="scientific">Penicillium argentinense</name>
    <dbReference type="NCBI Taxonomy" id="1131581"/>
    <lineage>
        <taxon>Eukaryota</taxon>
        <taxon>Fungi</taxon>
        <taxon>Dikarya</taxon>
        <taxon>Ascomycota</taxon>
        <taxon>Pezizomycotina</taxon>
        <taxon>Eurotiomycetes</taxon>
        <taxon>Eurotiomycetidae</taxon>
        <taxon>Eurotiales</taxon>
        <taxon>Aspergillaceae</taxon>
        <taxon>Penicillium</taxon>
    </lineage>
</organism>
<evidence type="ECO:0000313" key="3">
    <source>
        <dbReference type="Proteomes" id="UP001149074"/>
    </source>
</evidence>
<evidence type="ECO:0000313" key="2">
    <source>
        <dbReference type="EMBL" id="KAJ5112657.1"/>
    </source>
</evidence>
<feature type="compositionally biased region" description="Low complexity" evidence="1">
    <location>
        <begin position="183"/>
        <end position="197"/>
    </location>
</feature>
<dbReference type="Pfam" id="PF10253">
    <property type="entry name" value="PRCC"/>
    <property type="match status" value="1"/>
</dbReference>